<protein>
    <submittedName>
        <fullName evidence="1">Uncharacterized protein</fullName>
    </submittedName>
</protein>
<dbReference type="RefSeq" id="WP_043525573.1">
    <property type="nucleotide sequence ID" value="NZ_JRTT01000018.1"/>
</dbReference>
<comment type="caution">
    <text evidence="1">The sequence shown here is derived from an EMBL/GenBank/DDBJ whole genome shotgun (WGS) entry which is preliminary data.</text>
</comment>
<organism evidence="1 2">
    <name type="scientific">Actinoplanes utahensis</name>
    <dbReference type="NCBI Taxonomy" id="1869"/>
    <lineage>
        <taxon>Bacteria</taxon>
        <taxon>Bacillati</taxon>
        <taxon>Actinomycetota</taxon>
        <taxon>Actinomycetes</taxon>
        <taxon>Micromonosporales</taxon>
        <taxon>Micromonosporaceae</taxon>
        <taxon>Actinoplanes</taxon>
    </lineage>
</organism>
<dbReference type="EMBL" id="JRTT01000018">
    <property type="protein sequence ID" value="KHD76410.1"/>
    <property type="molecule type" value="Genomic_DNA"/>
</dbReference>
<dbReference type="Proteomes" id="UP000054537">
    <property type="component" value="Unassembled WGS sequence"/>
</dbReference>
<proteinExistence type="predicted"/>
<evidence type="ECO:0000313" key="1">
    <source>
        <dbReference type="EMBL" id="KHD76410.1"/>
    </source>
</evidence>
<evidence type="ECO:0000313" key="2">
    <source>
        <dbReference type="Proteomes" id="UP000054537"/>
    </source>
</evidence>
<reference evidence="1 2" key="1">
    <citation type="submission" date="2014-10" db="EMBL/GenBank/DDBJ databases">
        <title>Draft genome sequence of Actinoplanes utahensis NRRL 12052.</title>
        <authorList>
            <person name="Velasco-Bucheli B."/>
            <person name="del Cerro C."/>
            <person name="Hormigo D."/>
            <person name="Garcia J.L."/>
            <person name="Acebal C."/>
            <person name="Arroyo M."/>
            <person name="de la Mata I."/>
        </authorList>
    </citation>
    <scope>NUCLEOTIDE SEQUENCE [LARGE SCALE GENOMIC DNA]</scope>
    <source>
        <strain evidence="1 2">NRRL 12052</strain>
    </source>
</reference>
<accession>A0A0A6UJX2</accession>
<sequence>MAIRLARRWRRRRAGTVTHLLLFGAFTVLAVHLAIAVAWWAWFGVAVFPVAGWLSARYEQRLRTSAERFLSAAVR</sequence>
<gene>
    <name evidence="1" type="ORF">MB27_17005</name>
</gene>
<name>A0A0A6UJX2_ACTUT</name>
<keyword evidence="2" id="KW-1185">Reference proteome</keyword>
<dbReference type="AlphaFoldDB" id="A0A0A6UJX2"/>